<feature type="transmembrane region" description="Helical" evidence="2">
    <location>
        <begin position="285"/>
        <end position="304"/>
    </location>
</feature>
<proteinExistence type="predicted"/>
<feature type="transmembrane region" description="Helical" evidence="2">
    <location>
        <begin position="176"/>
        <end position="202"/>
    </location>
</feature>
<sequence length="309" mass="33452">AKSKTSKAKILLATASLQLTGSICVLTANAVKLFWSDNDDKAVKLILANNDSNGEIGHWNITGMTFHISLNDTQSFANTINLTESTNSSRREVQPIPFYAFLAMLGYCFVDAGYDFGGCFLKTFVLHCTPNENQEGALVNLNMISSVGAVIISVLASVDVGAALTAGTNYDSNAALALVTSGVSSTLLLAGTIVSVATGFCWKPPVSICRTKAKIEDWEGSVLITKAKDIVTSECHNPSFKSMEDTEQSIPKDKEKSPIHSESVIEKRLEHKTALDILKRYRKQIQLNIMTFGIMSAVTCFGVFCTNFV</sequence>
<name>A0A3S0ZMF0_ELYCH</name>
<feature type="compositionally biased region" description="Basic and acidic residues" evidence="1">
    <location>
        <begin position="250"/>
        <end position="262"/>
    </location>
</feature>
<comment type="caution">
    <text evidence="3">The sequence shown here is derived from an EMBL/GenBank/DDBJ whole genome shotgun (WGS) entry which is preliminary data.</text>
</comment>
<organism evidence="3 4">
    <name type="scientific">Elysia chlorotica</name>
    <name type="common">Eastern emerald elysia</name>
    <name type="synonym">Sea slug</name>
    <dbReference type="NCBI Taxonomy" id="188477"/>
    <lineage>
        <taxon>Eukaryota</taxon>
        <taxon>Metazoa</taxon>
        <taxon>Spiralia</taxon>
        <taxon>Lophotrochozoa</taxon>
        <taxon>Mollusca</taxon>
        <taxon>Gastropoda</taxon>
        <taxon>Heterobranchia</taxon>
        <taxon>Euthyneura</taxon>
        <taxon>Panpulmonata</taxon>
        <taxon>Sacoglossa</taxon>
        <taxon>Placobranchoidea</taxon>
        <taxon>Plakobranchidae</taxon>
        <taxon>Elysia</taxon>
    </lineage>
</organism>
<protein>
    <submittedName>
        <fullName evidence="3">Uncharacterized protein</fullName>
    </submittedName>
</protein>
<evidence type="ECO:0000313" key="3">
    <source>
        <dbReference type="EMBL" id="RUS82434.1"/>
    </source>
</evidence>
<gene>
    <name evidence="3" type="ORF">EGW08_009822</name>
</gene>
<keyword evidence="2" id="KW-0472">Membrane</keyword>
<dbReference type="AlphaFoldDB" id="A0A3S0ZMF0"/>
<accession>A0A3S0ZMF0</accession>
<dbReference type="OrthoDB" id="6158666at2759"/>
<reference evidence="3 4" key="1">
    <citation type="submission" date="2019-01" db="EMBL/GenBank/DDBJ databases">
        <title>A draft genome assembly of the solar-powered sea slug Elysia chlorotica.</title>
        <authorList>
            <person name="Cai H."/>
            <person name="Li Q."/>
            <person name="Fang X."/>
            <person name="Li J."/>
            <person name="Curtis N.E."/>
            <person name="Altenburger A."/>
            <person name="Shibata T."/>
            <person name="Feng M."/>
            <person name="Maeda T."/>
            <person name="Schwartz J.A."/>
            <person name="Shigenobu S."/>
            <person name="Lundholm N."/>
            <person name="Nishiyama T."/>
            <person name="Yang H."/>
            <person name="Hasebe M."/>
            <person name="Li S."/>
            <person name="Pierce S.K."/>
            <person name="Wang J."/>
        </authorList>
    </citation>
    <scope>NUCLEOTIDE SEQUENCE [LARGE SCALE GENOMIC DNA]</scope>
    <source>
        <strain evidence="3">EC2010</strain>
        <tissue evidence="3">Whole organism of an adult</tissue>
    </source>
</reference>
<dbReference type="EMBL" id="RQTK01000287">
    <property type="protein sequence ID" value="RUS82434.1"/>
    <property type="molecule type" value="Genomic_DNA"/>
</dbReference>
<evidence type="ECO:0000256" key="2">
    <source>
        <dbReference type="SAM" id="Phobius"/>
    </source>
</evidence>
<keyword evidence="2" id="KW-1133">Transmembrane helix</keyword>
<keyword evidence="4" id="KW-1185">Reference proteome</keyword>
<feature type="region of interest" description="Disordered" evidence="1">
    <location>
        <begin position="238"/>
        <end position="262"/>
    </location>
</feature>
<keyword evidence="2" id="KW-0812">Transmembrane</keyword>
<dbReference type="Proteomes" id="UP000271974">
    <property type="component" value="Unassembled WGS sequence"/>
</dbReference>
<feature type="non-terminal residue" evidence="3">
    <location>
        <position position="1"/>
    </location>
</feature>
<feature type="non-terminal residue" evidence="3">
    <location>
        <position position="309"/>
    </location>
</feature>
<feature type="transmembrane region" description="Helical" evidence="2">
    <location>
        <begin position="137"/>
        <end position="156"/>
    </location>
</feature>
<evidence type="ECO:0000313" key="4">
    <source>
        <dbReference type="Proteomes" id="UP000271974"/>
    </source>
</evidence>
<evidence type="ECO:0000256" key="1">
    <source>
        <dbReference type="SAM" id="MobiDB-lite"/>
    </source>
</evidence>